<gene>
    <name evidence="2" type="ORF">QVZ43_07935</name>
</gene>
<dbReference type="PANTHER" id="PTHR40940">
    <property type="entry name" value="PROTEIN BATD-RELATED"/>
    <property type="match status" value="1"/>
</dbReference>
<accession>A0ABT8W068</accession>
<evidence type="ECO:0008006" key="4">
    <source>
        <dbReference type="Google" id="ProtNLM"/>
    </source>
</evidence>
<feature type="region of interest" description="Disordered" evidence="1">
    <location>
        <begin position="413"/>
        <end position="435"/>
    </location>
</feature>
<evidence type="ECO:0000313" key="2">
    <source>
        <dbReference type="EMBL" id="MDO3721653.1"/>
    </source>
</evidence>
<dbReference type="EMBL" id="JAUMIS010000001">
    <property type="protein sequence ID" value="MDO3721653.1"/>
    <property type="molecule type" value="Genomic_DNA"/>
</dbReference>
<dbReference type="RefSeq" id="WP_302909497.1">
    <property type="nucleotide sequence ID" value="NZ_JAUMIS010000001.1"/>
</dbReference>
<organism evidence="2 3">
    <name type="scientific">Marinobacter suaedae</name>
    <dbReference type="NCBI Taxonomy" id="3057675"/>
    <lineage>
        <taxon>Bacteria</taxon>
        <taxon>Pseudomonadati</taxon>
        <taxon>Pseudomonadota</taxon>
        <taxon>Gammaproteobacteria</taxon>
        <taxon>Pseudomonadales</taxon>
        <taxon>Marinobacteraceae</taxon>
        <taxon>Marinobacter</taxon>
    </lineage>
</organism>
<evidence type="ECO:0000313" key="3">
    <source>
        <dbReference type="Proteomes" id="UP001168640"/>
    </source>
</evidence>
<dbReference type="PANTHER" id="PTHR40940:SF1">
    <property type="entry name" value="PROTEIN BATD"/>
    <property type="match status" value="1"/>
</dbReference>
<evidence type="ECO:0000256" key="1">
    <source>
        <dbReference type="SAM" id="MobiDB-lite"/>
    </source>
</evidence>
<sequence length="435" mass="48667">MSIRIALWLLLIAPWVAYASPEYWLETRLEPGNEVTVGSTATLEIDVLVDTWFVEPPRFEPWTLAGARITFDGSQGRNLHRSRDGKPYYGLTFSYQIVPTRAGEFQIPSLTLNLKAGRAEGATSLQTEPVRFESKLPAALAGRGPTLMASSVEAIQSVRPEPSRLAVGAVLTREVTLKAMGARTITFPAPAIPDPKGAKGERKPPVVTDLTNERGQAIGAQRIDTITYVLESPGKLTLPSFSVTWWDTSNGKLTETPIPATEVMVQPPSRASSPFSTESKLATLQRRVDGHLPAWLWSAVALALVWSARRPLLQGFRKLHRWLQKMKARWQSSRLHLRYRAHCLLNNNPPDLIGLYRLQARNRRLERLLPNVDQDLAPRKREEIKRGLSECFGENPAPARGQRRLRRVIGALAKRPGPLRRKPQRRVLPPLNEAD</sequence>
<dbReference type="InterPro" id="IPR025738">
    <property type="entry name" value="BatD"/>
</dbReference>
<comment type="caution">
    <text evidence="2">The sequence shown here is derived from an EMBL/GenBank/DDBJ whole genome shotgun (WGS) entry which is preliminary data.</text>
</comment>
<name>A0ABT8W068_9GAMM</name>
<protein>
    <recommendedName>
        <fullName evidence="4">Protein BatD</fullName>
    </recommendedName>
</protein>
<dbReference type="Proteomes" id="UP001168640">
    <property type="component" value="Unassembled WGS sequence"/>
</dbReference>
<reference evidence="2" key="1">
    <citation type="submission" date="2023-07" db="EMBL/GenBank/DDBJ databases">
        <title>Marinobacter sp. chi1 genome sequencing and assembly.</title>
        <authorList>
            <person name="Park S."/>
        </authorList>
    </citation>
    <scope>NUCLEOTIDE SEQUENCE</scope>
    <source>
        <strain evidence="2">Chi1</strain>
    </source>
</reference>
<proteinExistence type="predicted"/>
<keyword evidence="3" id="KW-1185">Reference proteome</keyword>